<dbReference type="Gene3D" id="3.10.450.400">
    <property type="entry name" value="Uncharacterised protein PF15513, DUF4651"/>
    <property type="match status" value="1"/>
</dbReference>
<evidence type="ECO:0000313" key="1">
    <source>
        <dbReference type="EMBL" id="TWS96448.1"/>
    </source>
</evidence>
<accession>A0A5C5S984</accession>
<dbReference type="Pfam" id="PF15513">
    <property type="entry name" value="DUF4651"/>
    <property type="match status" value="1"/>
</dbReference>
<protein>
    <submittedName>
        <fullName evidence="1">DUF4651 domain-containing protein</fullName>
    </submittedName>
</protein>
<gene>
    <name evidence="1" type="ORF">FRX57_07065</name>
</gene>
<dbReference type="RefSeq" id="WP_146568075.1">
    <property type="nucleotide sequence ID" value="NZ_VOHL01000008.1"/>
</dbReference>
<reference evidence="1 2" key="1">
    <citation type="submission" date="2019-08" db="EMBL/GenBank/DDBJ databases">
        <authorList>
            <person name="Lei W."/>
        </authorList>
    </citation>
    <scope>NUCLEOTIDE SEQUENCE [LARGE SCALE GENOMIC DNA]</scope>
    <source>
        <strain evidence="1 2">CCUG 66496</strain>
    </source>
</reference>
<dbReference type="EMBL" id="VOHL01000008">
    <property type="protein sequence ID" value="TWS96448.1"/>
    <property type="molecule type" value="Genomic_DNA"/>
</dbReference>
<sequence length="94" mass="10712">MKRKKAGLVLGMSLGLVGLAAFYRLKEADQEKQDQAMKAQLREFFTNLGTIEVMYFNDYDQADEATSGGVVMTDGRHYQFSYYQGDFAYEEVSQ</sequence>
<dbReference type="OrthoDB" id="2235810at2"/>
<proteinExistence type="predicted"/>
<dbReference type="InterPro" id="IPR028105">
    <property type="entry name" value="DUF4651"/>
</dbReference>
<name>A0A5C5S984_9STRE</name>
<comment type="caution">
    <text evidence="1">The sequence shown here is derived from an EMBL/GenBank/DDBJ whole genome shotgun (WGS) entry which is preliminary data.</text>
</comment>
<keyword evidence="2" id="KW-1185">Reference proteome</keyword>
<evidence type="ECO:0000313" key="2">
    <source>
        <dbReference type="Proteomes" id="UP000317430"/>
    </source>
</evidence>
<organism evidence="1 2">
    <name type="scientific">Streptococcus cuniculipharyngis</name>
    <dbReference type="NCBI Taxonomy" id="1562651"/>
    <lineage>
        <taxon>Bacteria</taxon>
        <taxon>Bacillati</taxon>
        <taxon>Bacillota</taxon>
        <taxon>Bacilli</taxon>
        <taxon>Lactobacillales</taxon>
        <taxon>Streptococcaceae</taxon>
        <taxon>Streptococcus</taxon>
    </lineage>
</organism>
<dbReference type="AlphaFoldDB" id="A0A5C5S984"/>
<dbReference type="Proteomes" id="UP000317430">
    <property type="component" value="Unassembled WGS sequence"/>
</dbReference>